<evidence type="ECO:0000313" key="3">
    <source>
        <dbReference type="Proteomes" id="UP000775213"/>
    </source>
</evidence>
<organism evidence="2 3">
    <name type="scientific">Dendrobium chrysotoxum</name>
    <name type="common">Orchid</name>
    <dbReference type="NCBI Taxonomy" id="161865"/>
    <lineage>
        <taxon>Eukaryota</taxon>
        <taxon>Viridiplantae</taxon>
        <taxon>Streptophyta</taxon>
        <taxon>Embryophyta</taxon>
        <taxon>Tracheophyta</taxon>
        <taxon>Spermatophyta</taxon>
        <taxon>Magnoliopsida</taxon>
        <taxon>Liliopsida</taxon>
        <taxon>Asparagales</taxon>
        <taxon>Orchidaceae</taxon>
        <taxon>Epidendroideae</taxon>
        <taxon>Malaxideae</taxon>
        <taxon>Dendrobiinae</taxon>
        <taxon>Dendrobium</taxon>
    </lineage>
</organism>
<evidence type="ECO:0000256" key="1">
    <source>
        <dbReference type="SAM" id="MobiDB-lite"/>
    </source>
</evidence>
<feature type="region of interest" description="Disordered" evidence="1">
    <location>
        <begin position="59"/>
        <end position="123"/>
    </location>
</feature>
<reference evidence="2 3" key="1">
    <citation type="journal article" date="2021" name="Hortic Res">
        <title>Chromosome-scale assembly of the Dendrobium chrysotoxum genome enhances the understanding of orchid evolution.</title>
        <authorList>
            <person name="Zhang Y."/>
            <person name="Zhang G.Q."/>
            <person name="Zhang D."/>
            <person name="Liu X.D."/>
            <person name="Xu X.Y."/>
            <person name="Sun W.H."/>
            <person name="Yu X."/>
            <person name="Zhu X."/>
            <person name="Wang Z.W."/>
            <person name="Zhao X."/>
            <person name="Zhong W.Y."/>
            <person name="Chen H."/>
            <person name="Yin W.L."/>
            <person name="Huang T."/>
            <person name="Niu S.C."/>
            <person name="Liu Z.J."/>
        </authorList>
    </citation>
    <scope>NUCLEOTIDE SEQUENCE [LARGE SCALE GENOMIC DNA]</scope>
    <source>
        <strain evidence="2">Lindl</strain>
    </source>
</reference>
<sequence>MLPPIWSSRHSEPEERKKSIEKTRSPYQCSFLAPPKPFRLHPVARSVASCLLHSPDLNRRAPVQPLLATKADPCPRPERTRSRPAFAVDHLYSGKTKPSPTWPPTSTSRSQSPASNPPTSVELANCRTNAVDLAIESSDRRTPCPCPSRNLLPAFNPVCSGRRRAPPPANPP</sequence>
<dbReference type="AlphaFoldDB" id="A0AAV7FMM2"/>
<comment type="caution">
    <text evidence="2">The sequence shown here is derived from an EMBL/GenBank/DDBJ whole genome shotgun (WGS) entry which is preliminary data.</text>
</comment>
<feature type="region of interest" description="Disordered" evidence="1">
    <location>
        <begin position="1"/>
        <end position="28"/>
    </location>
</feature>
<dbReference type="Proteomes" id="UP000775213">
    <property type="component" value="Unassembled WGS sequence"/>
</dbReference>
<proteinExistence type="predicted"/>
<evidence type="ECO:0000313" key="2">
    <source>
        <dbReference type="EMBL" id="KAH0435906.1"/>
    </source>
</evidence>
<name>A0AAV7FMM2_DENCH</name>
<keyword evidence="3" id="KW-1185">Reference proteome</keyword>
<protein>
    <submittedName>
        <fullName evidence="2">Uncharacterized protein</fullName>
    </submittedName>
</protein>
<feature type="compositionally biased region" description="Low complexity" evidence="1">
    <location>
        <begin position="96"/>
        <end position="114"/>
    </location>
</feature>
<accession>A0AAV7FMM2</accession>
<gene>
    <name evidence="2" type="ORF">IEQ34_026529</name>
</gene>
<dbReference type="EMBL" id="JAGFBR010000760">
    <property type="protein sequence ID" value="KAH0435906.1"/>
    <property type="molecule type" value="Genomic_DNA"/>
</dbReference>
<feature type="region of interest" description="Disordered" evidence="1">
    <location>
        <begin position="137"/>
        <end position="172"/>
    </location>
</feature>
<feature type="compositionally biased region" description="Basic and acidic residues" evidence="1">
    <location>
        <begin position="9"/>
        <end position="24"/>
    </location>
</feature>